<name>A0A378QQ03_9GAMM</name>
<evidence type="ECO:0000313" key="2">
    <source>
        <dbReference type="EMBL" id="OPH38109.1"/>
    </source>
</evidence>
<dbReference type="SUPFAM" id="SSF53474">
    <property type="entry name" value="alpha/beta-Hydrolases"/>
    <property type="match status" value="1"/>
</dbReference>
<protein>
    <submittedName>
        <fullName evidence="3">Lysophospholipase</fullName>
    </submittedName>
</protein>
<proteinExistence type="predicted"/>
<dbReference type="Pfam" id="PF12146">
    <property type="entry name" value="Hydrolase_4"/>
    <property type="match status" value="1"/>
</dbReference>
<dbReference type="InterPro" id="IPR022742">
    <property type="entry name" value="Hydrolase_4"/>
</dbReference>
<accession>A0A378QQ03</accession>
<dbReference type="EMBL" id="MXAP01000066">
    <property type="protein sequence ID" value="OPH38109.1"/>
    <property type="molecule type" value="Genomic_DNA"/>
</dbReference>
<evidence type="ECO:0000313" key="4">
    <source>
        <dbReference type="Proteomes" id="UP000190777"/>
    </source>
</evidence>
<dbReference type="InterPro" id="IPR029058">
    <property type="entry name" value="AB_hydrolase_fold"/>
</dbReference>
<reference evidence="3 5" key="2">
    <citation type="submission" date="2018-06" db="EMBL/GenBank/DDBJ databases">
        <authorList>
            <consortium name="Pathogen Informatics"/>
            <person name="Doyle S."/>
        </authorList>
    </citation>
    <scope>NUCLEOTIDE SEQUENCE [LARGE SCALE GENOMIC DNA]</scope>
    <source>
        <strain evidence="3 5">NCTC11012</strain>
    </source>
</reference>
<keyword evidence="4" id="KW-1185">Reference proteome</keyword>
<feature type="domain" description="Serine aminopeptidase S33" evidence="1">
    <location>
        <begin position="44"/>
        <end position="114"/>
    </location>
</feature>
<sequence length="145" mass="16844">MQPISTANIHEYHSTFNSYDGTAMFYRYWLTDKSERVYDHDDLKIIVMLHRGGHEHSQRLTDMAHAFVKQGYQVFAWDARGNGRSGGERDHAESFGQLVRDLDEFLKVIKPKRTPMMSKLHSSPVVWERSLPVPMYMTTPPIFVA</sequence>
<organism evidence="3 5">
    <name type="scientific">Moraxella equi</name>
    <dbReference type="NCBI Taxonomy" id="60442"/>
    <lineage>
        <taxon>Bacteria</taxon>
        <taxon>Pseudomonadati</taxon>
        <taxon>Pseudomonadota</taxon>
        <taxon>Gammaproteobacteria</taxon>
        <taxon>Moraxellales</taxon>
        <taxon>Moraxellaceae</taxon>
        <taxon>Moraxella</taxon>
    </lineage>
</organism>
<dbReference type="Gene3D" id="3.40.50.1820">
    <property type="entry name" value="alpha/beta hydrolase"/>
    <property type="match status" value="1"/>
</dbReference>
<evidence type="ECO:0000313" key="5">
    <source>
        <dbReference type="Proteomes" id="UP000254618"/>
    </source>
</evidence>
<reference evidence="2 4" key="1">
    <citation type="submission" date="2017-03" db="EMBL/GenBank/DDBJ databases">
        <title>Draft genome sequence of Moraxella equi CCUG 4950T type strain.</title>
        <authorList>
            <person name="Salva-Serra F."/>
            <person name="Engstrom-Jakobsson H."/>
            <person name="Thorell K."/>
            <person name="Jaen-Luchoro D."/>
            <person name="Gonzales-Siles L."/>
            <person name="Karlsson R."/>
            <person name="Yazdan S."/>
            <person name="Boulund F."/>
            <person name="Johnning A."/>
            <person name="Engstrand L."/>
            <person name="Kristiansson E."/>
            <person name="Moore E."/>
        </authorList>
    </citation>
    <scope>NUCLEOTIDE SEQUENCE [LARGE SCALE GENOMIC DNA]</scope>
    <source>
        <strain evidence="2 4">CCUG 4950</strain>
    </source>
</reference>
<dbReference type="Proteomes" id="UP000190777">
    <property type="component" value="Unassembled WGS sequence"/>
</dbReference>
<dbReference type="AlphaFoldDB" id="A0A378QQ03"/>
<evidence type="ECO:0000259" key="1">
    <source>
        <dbReference type="Pfam" id="PF12146"/>
    </source>
</evidence>
<dbReference type="EMBL" id="UGQF01000001">
    <property type="protein sequence ID" value="STZ02540.1"/>
    <property type="molecule type" value="Genomic_DNA"/>
</dbReference>
<dbReference type="PANTHER" id="PTHR11614">
    <property type="entry name" value="PHOSPHOLIPASE-RELATED"/>
    <property type="match status" value="1"/>
</dbReference>
<evidence type="ECO:0000313" key="3">
    <source>
        <dbReference type="EMBL" id="STZ02540.1"/>
    </source>
</evidence>
<dbReference type="InterPro" id="IPR051044">
    <property type="entry name" value="MAG_DAG_Lipase"/>
</dbReference>
<dbReference type="Proteomes" id="UP000254618">
    <property type="component" value="Unassembled WGS sequence"/>
</dbReference>
<gene>
    <name evidence="2" type="ORF">B5J93_06895</name>
    <name evidence="3" type="ORF">NCTC11012_00767</name>
</gene>